<gene>
    <name evidence="2" type="ORF">A2W18_03700</name>
</gene>
<evidence type="ECO:0000313" key="2">
    <source>
        <dbReference type="EMBL" id="OGI66447.1"/>
    </source>
</evidence>
<dbReference type="AlphaFoldDB" id="A0A1F6V9W4"/>
<reference evidence="2 3" key="1">
    <citation type="journal article" date="2016" name="Nat. Commun.">
        <title>Thousands of microbial genomes shed light on interconnected biogeochemical processes in an aquifer system.</title>
        <authorList>
            <person name="Anantharaman K."/>
            <person name="Brown C.T."/>
            <person name="Hug L.A."/>
            <person name="Sharon I."/>
            <person name="Castelle C.J."/>
            <person name="Probst A.J."/>
            <person name="Thomas B.C."/>
            <person name="Singh A."/>
            <person name="Wilkins M.J."/>
            <person name="Karaoz U."/>
            <person name="Brodie E.L."/>
            <person name="Williams K.H."/>
            <person name="Hubbard S.S."/>
            <person name="Banfield J.F."/>
        </authorList>
    </citation>
    <scope>NUCLEOTIDE SEQUENCE [LARGE SCALE GENOMIC DNA]</scope>
</reference>
<dbReference type="InterPro" id="IPR035093">
    <property type="entry name" value="RelE/ParE_toxin_dom_sf"/>
</dbReference>
<dbReference type="EMBL" id="MFSP01000087">
    <property type="protein sequence ID" value="OGI66447.1"/>
    <property type="molecule type" value="Genomic_DNA"/>
</dbReference>
<comment type="caution">
    <text evidence="2">The sequence shown here is derived from an EMBL/GenBank/DDBJ whole genome shotgun (WGS) entry which is preliminary data.</text>
</comment>
<dbReference type="Gene3D" id="3.30.2310.20">
    <property type="entry name" value="RelE-like"/>
    <property type="match status" value="1"/>
</dbReference>
<accession>A0A1F6V9W4</accession>
<dbReference type="SUPFAM" id="SSF143011">
    <property type="entry name" value="RelE-like"/>
    <property type="match status" value="1"/>
</dbReference>
<evidence type="ECO:0008006" key="4">
    <source>
        <dbReference type="Google" id="ProtNLM"/>
    </source>
</evidence>
<keyword evidence="1" id="KW-1277">Toxin-antitoxin system</keyword>
<proteinExistence type="predicted"/>
<name>A0A1F6V9W4_9PROT</name>
<sequence>MKASRHRLRVSRGVAELIRGLHPQLLRKLRAALEQVLVDPRSGKALRDELAGLWSFRVGKFRLIYRFDRRHIDLIAFGPRERIYEETYRLIARK</sequence>
<protein>
    <recommendedName>
        <fullName evidence="4">Cytotoxin</fullName>
    </recommendedName>
</protein>
<organism evidence="2 3">
    <name type="scientific">Candidatus Muproteobacteria bacterium RBG_16_60_9</name>
    <dbReference type="NCBI Taxonomy" id="1817755"/>
    <lineage>
        <taxon>Bacteria</taxon>
        <taxon>Pseudomonadati</taxon>
        <taxon>Pseudomonadota</taxon>
        <taxon>Candidatus Muproteobacteria</taxon>
    </lineage>
</organism>
<dbReference type="InterPro" id="IPR007712">
    <property type="entry name" value="RelE/ParE_toxin"/>
</dbReference>
<dbReference type="Pfam" id="PF05016">
    <property type="entry name" value="ParE_toxin"/>
    <property type="match status" value="1"/>
</dbReference>
<dbReference type="Proteomes" id="UP000179076">
    <property type="component" value="Unassembled WGS sequence"/>
</dbReference>
<evidence type="ECO:0000313" key="3">
    <source>
        <dbReference type="Proteomes" id="UP000179076"/>
    </source>
</evidence>
<evidence type="ECO:0000256" key="1">
    <source>
        <dbReference type="ARBA" id="ARBA00022649"/>
    </source>
</evidence>